<evidence type="ECO:0000256" key="2">
    <source>
        <dbReference type="ARBA" id="ARBA00004567"/>
    </source>
</evidence>
<dbReference type="GO" id="GO:0005816">
    <property type="term" value="C:spindle pole body"/>
    <property type="evidence" value="ECO:0007669"/>
    <property type="project" value="TreeGrafter"/>
</dbReference>
<dbReference type="GO" id="GO:0031965">
    <property type="term" value="C:nuclear membrane"/>
    <property type="evidence" value="ECO:0007669"/>
    <property type="project" value="UniProtKB-SubCell"/>
</dbReference>
<name>A0A8S0XJ99_CYCAE</name>
<protein>
    <recommendedName>
        <fullName evidence="16">Nucleoporin protein Ndc1-Nup</fullName>
    </recommendedName>
</protein>
<feature type="transmembrane region" description="Helical" evidence="13">
    <location>
        <begin position="108"/>
        <end position="129"/>
    </location>
</feature>
<proteinExistence type="inferred from homology"/>
<evidence type="ECO:0000256" key="5">
    <source>
        <dbReference type="ARBA" id="ARBA00022692"/>
    </source>
</evidence>
<dbReference type="GO" id="GO:0015031">
    <property type="term" value="P:protein transport"/>
    <property type="evidence" value="ECO:0007669"/>
    <property type="project" value="UniProtKB-KW"/>
</dbReference>
<comment type="caution">
    <text evidence="14">The sequence shown here is derived from an EMBL/GenBank/DDBJ whole genome shotgun (WGS) entry which is preliminary data.</text>
</comment>
<evidence type="ECO:0000313" key="14">
    <source>
        <dbReference type="EMBL" id="CAA7257494.1"/>
    </source>
</evidence>
<dbReference type="PANTHER" id="PTHR13269">
    <property type="entry name" value="NUCLEOPORIN NDC1"/>
    <property type="match status" value="1"/>
</dbReference>
<dbReference type="OrthoDB" id="67850at2759"/>
<keyword evidence="9" id="KW-0811">Translocation</keyword>
<evidence type="ECO:0000256" key="8">
    <source>
        <dbReference type="ARBA" id="ARBA00022989"/>
    </source>
</evidence>
<dbReference type="GO" id="GO:0070631">
    <property type="term" value="P:spindle pole body localization"/>
    <property type="evidence" value="ECO:0007669"/>
    <property type="project" value="TreeGrafter"/>
</dbReference>
<dbReference type="PANTHER" id="PTHR13269:SF6">
    <property type="entry name" value="NUCLEOPORIN NDC1"/>
    <property type="match status" value="1"/>
</dbReference>
<evidence type="ECO:0000256" key="9">
    <source>
        <dbReference type="ARBA" id="ARBA00023010"/>
    </source>
</evidence>
<reference evidence="14 15" key="1">
    <citation type="submission" date="2020-01" db="EMBL/GenBank/DDBJ databases">
        <authorList>
            <person name="Gupta K D."/>
        </authorList>
    </citation>
    <scope>NUCLEOTIDE SEQUENCE [LARGE SCALE GENOMIC DNA]</scope>
</reference>
<feature type="transmembrane region" description="Helical" evidence="13">
    <location>
        <begin position="58"/>
        <end position="78"/>
    </location>
</feature>
<keyword evidence="7" id="KW-0653">Protein transport</keyword>
<evidence type="ECO:0000313" key="15">
    <source>
        <dbReference type="Proteomes" id="UP000467700"/>
    </source>
</evidence>
<organism evidence="14 15">
    <name type="scientific">Cyclocybe aegerita</name>
    <name type="common">Black poplar mushroom</name>
    <name type="synonym">Agrocybe aegerita</name>
    <dbReference type="NCBI Taxonomy" id="1973307"/>
    <lineage>
        <taxon>Eukaryota</taxon>
        <taxon>Fungi</taxon>
        <taxon>Dikarya</taxon>
        <taxon>Basidiomycota</taxon>
        <taxon>Agaricomycotina</taxon>
        <taxon>Agaricomycetes</taxon>
        <taxon>Agaricomycetidae</taxon>
        <taxon>Agaricales</taxon>
        <taxon>Agaricineae</taxon>
        <taxon>Bolbitiaceae</taxon>
        <taxon>Cyclocybe</taxon>
    </lineage>
</organism>
<dbReference type="InterPro" id="IPR019049">
    <property type="entry name" value="Nucleoporin_prot_Ndc1/Nup"/>
</dbReference>
<accession>A0A8S0XJ99</accession>
<evidence type="ECO:0000256" key="4">
    <source>
        <dbReference type="ARBA" id="ARBA00022448"/>
    </source>
</evidence>
<comment type="subcellular location">
    <subcellularLocation>
        <location evidence="1">Nucleus membrane</location>
        <topology evidence="1">Multi-pass membrane protein</topology>
    </subcellularLocation>
    <subcellularLocation>
        <location evidence="2">Nucleus</location>
        <location evidence="2">Nuclear pore complex</location>
    </subcellularLocation>
</comment>
<keyword evidence="10" id="KW-0906">Nuclear pore complex</keyword>
<keyword evidence="8 13" id="KW-1133">Transmembrane helix</keyword>
<dbReference type="GO" id="GO:0006999">
    <property type="term" value="P:nuclear pore organization"/>
    <property type="evidence" value="ECO:0007669"/>
    <property type="project" value="TreeGrafter"/>
</dbReference>
<dbReference type="Proteomes" id="UP000467700">
    <property type="component" value="Unassembled WGS sequence"/>
</dbReference>
<evidence type="ECO:0000256" key="13">
    <source>
        <dbReference type="SAM" id="Phobius"/>
    </source>
</evidence>
<sequence>MSTTVPNASNSRSTPGTPIRAITSKIAGSALSSPPEVQTSTVGFGNIIGSELMEVVDAGSLLFTLFSWITVALPVFVLRKVFLTDRRSSAASPLGIVKSALAQNSIRVATITYFLSAICALLVHVFLAYTGDGHRGDPKLTLFVKSKKHPHYLNERLVFLIITQLFTALTFTLRGTMSDRFVFRWSLAVDPKSQTSMLVVAVGFLVSTVFTTFALTAASLVFGAARLALPIFYKIPFVSVFLRPFTAHFLKGSWTLSLPLLHIPLLFRAWFLGFSTFLTWEASDLLFEGVVSETSSVSTQTSDPNTTLVSGITSKDRVFSFFAYSELKELATDESASASARRTALFGDQKNALNLWTHLARESLLLLGRDYQLFLRRGKPSPPPPAPEPVKPKVVLGPQILTTPLLRHRVFKTTAESPGQAALDALSSDGPIAKVLEAGADATHVPELFRSVETRVLTSPIAEEAKMNVQNAKGLGGKAKDGAIAFIRKKANSHVPEPVKEIAAKSVAWAMNDRLSKVVEASLPYRELDVVVIEALSSLTCASLTEDRYGVVQRDIPKILEALISFLSAVEEYQMEIRTKHAPSMSTTLSAKEREEQEALAIEVHKAQEALGYVADGLKEGIMRIVRKFGDKLLAFKFPPRIAQKLQAFLDYS</sequence>
<keyword evidence="4" id="KW-0813">Transport</keyword>
<evidence type="ECO:0000256" key="6">
    <source>
        <dbReference type="ARBA" id="ARBA00022816"/>
    </source>
</evidence>
<feature type="transmembrane region" description="Helical" evidence="13">
    <location>
        <begin position="157"/>
        <end position="177"/>
    </location>
</feature>
<evidence type="ECO:0000256" key="12">
    <source>
        <dbReference type="ARBA" id="ARBA00023242"/>
    </source>
</evidence>
<gene>
    <name evidence="14" type="ORF">AAE3_LOCUS188</name>
</gene>
<dbReference type="Pfam" id="PF09531">
    <property type="entry name" value="Ndc1_Nup"/>
    <property type="match status" value="1"/>
</dbReference>
<feature type="transmembrane region" description="Helical" evidence="13">
    <location>
        <begin position="198"/>
        <end position="221"/>
    </location>
</feature>
<evidence type="ECO:0000256" key="1">
    <source>
        <dbReference type="ARBA" id="ARBA00004232"/>
    </source>
</evidence>
<keyword evidence="12" id="KW-0539">Nucleus</keyword>
<keyword evidence="11 13" id="KW-0472">Membrane</keyword>
<dbReference type="GO" id="GO:0051028">
    <property type="term" value="P:mRNA transport"/>
    <property type="evidence" value="ECO:0007669"/>
    <property type="project" value="UniProtKB-KW"/>
</dbReference>
<evidence type="ECO:0000256" key="11">
    <source>
        <dbReference type="ARBA" id="ARBA00023136"/>
    </source>
</evidence>
<comment type="similarity">
    <text evidence="3">Belongs to the NDC1 family.</text>
</comment>
<evidence type="ECO:0000256" key="3">
    <source>
        <dbReference type="ARBA" id="ARBA00005760"/>
    </source>
</evidence>
<dbReference type="AlphaFoldDB" id="A0A8S0XJ99"/>
<keyword evidence="6" id="KW-0509">mRNA transport</keyword>
<keyword evidence="5 13" id="KW-0812">Transmembrane</keyword>
<dbReference type="GO" id="GO:0030674">
    <property type="term" value="F:protein-macromolecule adaptor activity"/>
    <property type="evidence" value="ECO:0007669"/>
    <property type="project" value="TreeGrafter"/>
</dbReference>
<evidence type="ECO:0008006" key="16">
    <source>
        <dbReference type="Google" id="ProtNLM"/>
    </source>
</evidence>
<dbReference type="GO" id="GO:0070762">
    <property type="term" value="C:nuclear pore transmembrane ring"/>
    <property type="evidence" value="ECO:0007669"/>
    <property type="project" value="TreeGrafter"/>
</dbReference>
<keyword evidence="15" id="KW-1185">Reference proteome</keyword>
<evidence type="ECO:0000256" key="7">
    <source>
        <dbReference type="ARBA" id="ARBA00022927"/>
    </source>
</evidence>
<dbReference type="EMBL" id="CACVBS010000001">
    <property type="protein sequence ID" value="CAA7257494.1"/>
    <property type="molecule type" value="Genomic_DNA"/>
</dbReference>
<evidence type="ECO:0000256" key="10">
    <source>
        <dbReference type="ARBA" id="ARBA00023132"/>
    </source>
</evidence>